<evidence type="ECO:0000256" key="5">
    <source>
        <dbReference type="ARBA" id="ARBA00022840"/>
    </source>
</evidence>
<dbReference type="PANTHER" id="PTHR23090:SF9">
    <property type="entry name" value="GLUTAMINE-DEPENDENT NAD(+) SYNTHETASE"/>
    <property type="match status" value="1"/>
</dbReference>
<dbReference type="EMBL" id="BAABKE010000003">
    <property type="protein sequence ID" value="GAA5097595.1"/>
    <property type="molecule type" value="Genomic_DNA"/>
</dbReference>
<dbReference type="Pfam" id="PF02540">
    <property type="entry name" value="NAD_synthase"/>
    <property type="match status" value="1"/>
</dbReference>
<dbReference type="Gene3D" id="3.40.50.620">
    <property type="entry name" value="HUPs"/>
    <property type="match status" value="1"/>
</dbReference>
<dbReference type="InterPro" id="IPR014729">
    <property type="entry name" value="Rossmann-like_a/b/a_fold"/>
</dbReference>
<feature type="binding site" evidence="8">
    <location>
        <position position="170"/>
    </location>
    <ligand>
        <name>ATP</name>
        <dbReference type="ChEBI" id="CHEBI:30616"/>
    </ligand>
</feature>
<keyword evidence="4 8" id="KW-0547">Nucleotide-binding</keyword>
<evidence type="ECO:0000256" key="10">
    <source>
        <dbReference type="RuleBase" id="RU003812"/>
    </source>
</evidence>
<evidence type="ECO:0000256" key="7">
    <source>
        <dbReference type="ARBA" id="ARBA00023027"/>
    </source>
</evidence>
<evidence type="ECO:0000313" key="13">
    <source>
        <dbReference type="Proteomes" id="UP001500631"/>
    </source>
</evidence>
<feature type="domain" description="NAD/GMP synthase" evidence="11">
    <location>
        <begin position="10"/>
        <end position="243"/>
    </location>
</feature>
<comment type="catalytic activity">
    <reaction evidence="8 10">
        <text>deamido-NAD(+) + NH4(+) + ATP = AMP + diphosphate + NAD(+) + H(+)</text>
        <dbReference type="Rhea" id="RHEA:21188"/>
        <dbReference type="ChEBI" id="CHEBI:15378"/>
        <dbReference type="ChEBI" id="CHEBI:28938"/>
        <dbReference type="ChEBI" id="CHEBI:30616"/>
        <dbReference type="ChEBI" id="CHEBI:33019"/>
        <dbReference type="ChEBI" id="CHEBI:57540"/>
        <dbReference type="ChEBI" id="CHEBI:58437"/>
        <dbReference type="ChEBI" id="CHEBI:456215"/>
        <dbReference type="EC" id="6.3.1.5"/>
    </reaction>
</comment>
<feature type="binding site" evidence="8">
    <location>
        <position position="146"/>
    </location>
    <ligand>
        <name>Mg(2+)</name>
        <dbReference type="ChEBI" id="CHEBI:18420"/>
    </ligand>
</feature>
<dbReference type="Proteomes" id="UP001500631">
    <property type="component" value="Unassembled WGS sequence"/>
</dbReference>
<evidence type="ECO:0000313" key="12">
    <source>
        <dbReference type="EMBL" id="GAA5097595.1"/>
    </source>
</evidence>
<feature type="binding site" evidence="8">
    <location>
        <position position="192"/>
    </location>
    <ligand>
        <name>ATP</name>
        <dbReference type="ChEBI" id="CHEBI:30616"/>
    </ligand>
</feature>
<keyword evidence="3 8" id="KW-0479">Metal-binding</keyword>
<evidence type="ECO:0000256" key="9">
    <source>
        <dbReference type="RuleBase" id="RU003811"/>
    </source>
</evidence>
<keyword evidence="7 8" id="KW-0520">NAD</keyword>
<evidence type="ECO:0000259" key="11">
    <source>
        <dbReference type="Pfam" id="PF02540"/>
    </source>
</evidence>
<keyword evidence="5 8" id="KW-0067">ATP-binding</keyword>
<evidence type="ECO:0000256" key="1">
    <source>
        <dbReference type="ARBA" id="ARBA00005859"/>
    </source>
</evidence>
<comment type="function">
    <text evidence="8">Catalyzes the ATP-dependent amidation of deamido-NAD to form NAD. Uses ammonia as a nitrogen source.</text>
</comment>
<feature type="binding site" evidence="8">
    <location>
        <begin position="32"/>
        <end position="39"/>
    </location>
    <ligand>
        <name>ATP</name>
        <dbReference type="ChEBI" id="CHEBI:30616"/>
    </ligand>
</feature>
<comment type="pathway">
    <text evidence="8">Cofactor biosynthesis; NAD(+) biosynthesis; NAD(+) from deamido-NAD(+) (ammonia route): step 1/1.</text>
</comment>
<accession>A0ABP9MMJ0</accession>
<dbReference type="EC" id="6.3.1.5" evidence="8 10"/>
<dbReference type="InterPro" id="IPR003694">
    <property type="entry name" value="NAD_synthase"/>
</dbReference>
<dbReference type="RefSeq" id="WP_077925275.1">
    <property type="nucleotide sequence ID" value="NZ_BAABKE010000003.1"/>
</dbReference>
<dbReference type="CDD" id="cd00553">
    <property type="entry name" value="NAD_synthase"/>
    <property type="match status" value="1"/>
</dbReference>
<sequence>MKDNKLSRYVDHLIEWLHEERKLRHLDGFVVGLSGGVDSAVVSCLLARADLKNSFAVMMPCHSNDLDLLDAQKVLDICQLDHATIDLSATHTTFYQTVGAQNLYGKTDTDARVIDGNVRARLRMVTLYAIAQARNALVVGTDNQVEWQMGYFTKYGDGGVDVVPLFHLMKDDVYDLARYLGVPASIIEKKPSGGLWESQTDEGEIGLSYTEMNRALRGEPVSAETSAIIKHWHDRSRHKREMPKVPKAFADF</sequence>
<evidence type="ECO:0000256" key="2">
    <source>
        <dbReference type="ARBA" id="ARBA00022598"/>
    </source>
</evidence>
<dbReference type="SUPFAM" id="SSF52402">
    <property type="entry name" value="Adenine nucleotide alpha hydrolases-like"/>
    <property type="match status" value="1"/>
</dbReference>
<evidence type="ECO:0000256" key="6">
    <source>
        <dbReference type="ARBA" id="ARBA00022842"/>
    </source>
</evidence>
<feature type="binding site" evidence="8">
    <location>
        <position position="141"/>
    </location>
    <ligand>
        <name>ATP</name>
        <dbReference type="ChEBI" id="CHEBI:30616"/>
    </ligand>
</feature>
<comment type="similarity">
    <text evidence="1 8 9">Belongs to the NAD synthetase family.</text>
</comment>
<comment type="caution">
    <text evidence="12">The sequence shown here is derived from an EMBL/GenBank/DDBJ whole genome shotgun (WGS) entry which is preliminary data.</text>
</comment>
<evidence type="ECO:0000256" key="3">
    <source>
        <dbReference type="ARBA" id="ARBA00022723"/>
    </source>
</evidence>
<feature type="binding site" description="in other chain" evidence="8">
    <location>
        <position position="121"/>
    </location>
    <ligand>
        <name>deamido-NAD(+)</name>
        <dbReference type="ChEBI" id="CHEBI:58437"/>
        <note>ligand shared between two neighboring subunits</note>
    </ligand>
</feature>
<feature type="binding site" evidence="8">
    <location>
        <position position="38"/>
    </location>
    <ligand>
        <name>Mg(2+)</name>
        <dbReference type="ChEBI" id="CHEBI:18420"/>
    </ligand>
</feature>
<feature type="binding site" evidence="8">
    <location>
        <position position="161"/>
    </location>
    <ligand>
        <name>deamido-NAD(+)</name>
        <dbReference type="ChEBI" id="CHEBI:58437"/>
        <note>ligand shared between two neighboring subunits</note>
    </ligand>
</feature>
<evidence type="ECO:0000256" key="4">
    <source>
        <dbReference type="ARBA" id="ARBA00022741"/>
    </source>
</evidence>
<dbReference type="NCBIfam" id="TIGR00552">
    <property type="entry name" value="nadE"/>
    <property type="match status" value="1"/>
</dbReference>
<dbReference type="InterPro" id="IPR022310">
    <property type="entry name" value="NAD/GMP_synthase"/>
</dbReference>
<comment type="subunit">
    <text evidence="8">Homodimer.</text>
</comment>
<name>A0ABP9MMJ0_9GAMM</name>
<feature type="binding site" description="in other chain" evidence="8">
    <location>
        <begin position="238"/>
        <end position="239"/>
    </location>
    <ligand>
        <name>deamido-NAD(+)</name>
        <dbReference type="ChEBI" id="CHEBI:58437"/>
        <note>ligand shared between two neighboring subunits</note>
    </ligand>
</feature>
<organism evidence="12 13">
    <name type="scientific">Wohlfahrtiimonas larvae</name>
    <dbReference type="NCBI Taxonomy" id="1157986"/>
    <lineage>
        <taxon>Bacteria</taxon>
        <taxon>Pseudomonadati</taxon>
        <taxon>Pseudomonadota</taxon>
        <taxon>Gammaproteobacteria</taxon>
        <taxon>Cardiobacteriales</taxon>
        <taxon>Ignatzschineriaceae</taxon>
        <taxon>Wohlfahrtiimonas</taxon>
    </lineage>
</organism>
<keyword evidence="6 8" id="KW-0460">Magnesium</keyword>
<proteinExistence type="inferred from homology"/>
<dbReference type="PANTHER" id="PTHR23090">
    <property type="entry name" value="NH 3 /GLUTAMINE-DEPENDENT NAD + SYNTHETASE"/>
    <property type="match status" value="1"/>
</dbReference>
<feature type="binding site" description="in other chain" evidence="8">
    <location>
        <position position="154"/>
    </location>
    <ligand>
        <name>deamido-NAD(+)</name>
        <dbReference type="ChEBI" id="CHEBI:58437"/>
        <note>ligand shared between two neighboring subunits</note>
    </ligand>
</feature>
<reference evidence="13" key="1">
    <citation type="journal article" date="2019" name="Int. J. Syst. Evol. Microbiol.">
        <title>The Global Catalogue of Microorganisms (GCM) 10K type strain sequencing project: providing services to taxonomists for standard genome sequencing and annotation.</title>
        <authorList>
            <consortium name="The Broad Institute Genomics Platform"/>
            <consortium name="The Broad Institute Genome Sequencing Center for Infectious Disease"/>
            <person name="Wu L."/>
            <person name="Ma J."/>
        </authorList>
    </citation>
    <scope>NUCLEOTIDE SEQUENCE [LARGE SCALE GENOMIC DNA]</scope>
    <source>
        <strain evidence="13">JCM 18424</strain>
    </source>
</reference>
<dbReference type="HAMAP" id="MF_00193">
    <property type="entry name" value="NadE_ammonia_dep"/>
    <property type="match status" value="1"/>
</dbReference>
<gene>
    <name evidence="8 12" type="primary">nadE</name>
    <name evidence="12" type="ORF">GCM10023338_09150</name>
</gene>
<dbReference type="InterPro" id="IPR022926">
    <property type="entry name" value="NH(3)-dep_NAD(+)_synth"/>
</dbReference>
<keyword evidence="13" id="KW-1185">Reference proteome</keyword>
<protein>
    <recommendedName>
        <fullName evidence="8 10">NH(3)-dependent NAD(+) synthetase</fullName>
        <ecNumber evidence="8 10">6.3.1.5</ecNumber>
    </recommendedName>
</protein>
<evidence type="ECO:0000256" key="8">
    <source>
        <dbReference type="HAMAP-Rule" id="MF_00193"/>
    </source>
</evidence>
<keyword evidence="2 8" id="KW-0436">Ligase</keyword>